<dbReference type="InterPro" id="IPR006169">
    <property type="entry name" value="GTP1_OBG_dom"/>
</dbReference>
<feature type="binding site" evidence="7">
    <location>
        <begin position="207"/>
        <end position="210"/>
    </location>
    <ligand>
        <name>GTP</name>
        <dbReference type="ChEBI" id="CHEBI:37565"/>
    </ligand>
</feature>
<dbReference type="Pfam" id="PF01926">
    <property type="entry name" value="MMR_HSR1"/>
    <property type="match status" value="1"/>
</dbReference>
<keyword evidence="6 7" id="KW-0342">GTP-binding</keyword>
<dbReference type="GO" id="GO:0005525">
    <property type="term" value="F:GTP binding"/>
    <property type="evidence" value="ECO:0007669"/>
    <property type="project" value="UniProtKB-UniRule"/>
</dbReference>
<comment type="similarity">
    <text evidence="1 7">Belongs to the TRAFAC class OBG-HflX-like GTPase superfamily. OBG GTPase family.</text>
</comment>
<name>A0A0F9YVR5_9BACT</name>
<feature type="binding site" evidence="7">
    <location>
        <begin position="190"/>
        <end position="194"/>
    </location>
    <ligand>
        <name>GTP</name>
        <dbReference type="ChEBI" id="CHEBI:37565"/>
    </ligand>
</feature>
<dbReference type="CDD" id="cd01898">
    <property type="entry name" value="Obg"/>
    <property type="match status" value="1"/>
</dbReference>
<feature type="binding site" evidence="7">
    <location>
        <begin position="286"/>
        <end position="289"/>
    </location>
    <ligand>
        <name>GTP</name>
        <dbReference type="ChEBI" id="CHEBI:37565"/>
    </ligand>
</feature>
<dbReference type="SUPFAM" id="SSF52540">
    <property type="entry name" value="P-loop containing nucleoside triphosphate hydrolases"/>
    <property type="match status" value="1"/>
</dbReference>
<keyword evidence="2 7" id="KW-0963">Cytoplasm</keyword>
<feature type="binding site" evidence="7">
    <location>
        <position position="192"/>
    </location>
    <ligand>
        <name>Mg(2+)</name>
        <dbReference type="ChEBI" id="CHEBI:18420"/>
    </ligand>
</feature>
<feature type="binding site" evidence="7">
    <location>
        <begin position="322"/>
        <end position="324"/>
    </location>
    <ligand>
        <name>GTP</name>
        <dbReference type="ChEBI" id="CHEBI:37565"/>
    </ligand>
</feature>
<dbReference type="NCBIfam" id="NF008956">
    <property type="entry name" value="PRK12299.1"/>
    <property type="match status" value="1"/>
</dbReference>
<sequence length="344" mass="37936">MAFIDEIKIYGEAGTGGNGVVRWRQEKFIPKGGPAGGDGGRGGDFYVQAVRDIHILSKYKAKKSFYADKGEDGGNKSLHGKSGDDFILELPIGSIITNLDTEEKYQLFKEGEKILLLKGGYGGFGNEHFKSSTNTTPQDWRPGEEGEHGDFHIELELFADIGLVGLPNAGKSSLLNSITNADAKVGDYAFTTLDPNLGDFYGYTIADIPGLIEGANMGKGLGVKFLRHIKRTKMIAHLVSFENLSKGSTGMIKVYKEIRKELEKYDKNLNLEDEGLSLKDEIIILTKSDTVENDKTIEREKSKFKKILARSSGGSKKVFVLSLFDDDSVKNLRDELVKILKKKV</sequence>
<reference evidence="10 11" key="1">
    <citation type="journal article" date="2015" name="Nature">
        <title>rRNA introns, odd ribosomes, and small enigmatic genomes across a large radiation of phyla.</title>
        <authorList>
            <person name="Brown C.T."/>
            <person name="Hug L.A."/>
            <person name="Thomas B.C."/>
            <person name="Sharon I."/>
            <person name="Castelle C.J."/>
            <person name="Singh A."/>
            <person name="Wilkins M.J."/>
            <person name="Williams K.H."/>
            <person name="Banfield J.F."/>
        </authorList>
    </citation>
    <scope>NUCLEOTIDE SEQUENCE [LARGE SCALE GENOMIC DNA]</scope>
</reference>
<dbReference type="InterPro" id="IPR006074">
    <property type="entry name" value="GTP1-OBG_CS"/>
</dbReference>
<evidence type="ECO:0000313" key="10">
    <source>
        <dbReference type="EMBL" id="KKP30541.1"/>
    </source>
</evidence>
<evidence type="ECO:0000256" key="6">
    <source>
        <dbReference type="ARBA" id="ARBA00023134"/>
    </source>
</evidence>
<dbReference type="InterPro" id="IPR031167">
    <property type="entry name" value="G_OBG"/>
</dbReference>
<dbReference type="Gene3D" id="3.40.50.300">
    <property type="entry name" value="P-loop containing nucleotide triphosphate hydrolases"/>
    <property type="match status" value="1"/>
</dbReference>
<dbReference type="GO" id="GO:0003924">
    <property type="term" value="F:GTPase activity"/>
    <property type="evidence" value="ECO:0007669"/>
    <property type="project" value="UniProtKB-UniRule"/>
</dbReference>
<dbReference type="SUPFAM" id="SSF82051">
    <property type="entry name" value="Obg GTP-binding protein N-terminal domain"/>
    <property type="match status" value="1"/>
</dbReference>
<evidence type="ECO:0000256" key="2">
    <source>
        <dbReference type="ARBA" id="ARBA00022490"/>
    </source>
</evidence>
<dbReference type="InterPro" id="IPR036726">
    <property type="entry name" value="GTP1_OBG_dom_sf"/>
</dbReference>
<comment type="function">
    <text evidence="7">An essential GTPase which binds GTP, GDP and possibly (p)ppGpp with moderate affinity, with high nucleotide exchange rates and a fairly low GTP hydrolysis rate. Plays a role in control of the cell cycle, stress response, ribosome biogenesis and in those bacteria that undergo differentiation, in morphogenesis control.</text>
</comment>
<dbReference type="GO" id="GO:0005737">
    <property type="term" value="C:cytoplasm"/>
    <property type="evidence" value="ECO:0007669"/>
    <property type="project" value="UniProtKB-SubCell"/>
</dbReference>
<keyword evidence="4 7" id="KW-0378">Hydrolase</keyword>
<comment type="cofactor">
    <cofactor evidence="7">
        <name>Mg(2+)</name>
        <dbReference type="ChEBI" id="CHEBI:18420"/>
    </cofactor>
</comment>
<dbReference type="HAMAP" id="MF_01454">
    <property type="entry name" value="GTPase_Obg"/>
    <property type="match status" value="1"/>
</dbReference>
<dbReference type="InterPro" id="IPR027417">
    <property type="entry name" value="P-loop_NTPase"/>
</dbReference>
<dbReference type="Proteomes" id="UP000034934">
    <property type="component" value="Unassembled WGS sequence"/>
</dbReference>
<protein>
    <recommendedName>
        <fullName evidence="7">GTPase Obg</fullName>
        <ecNumber evidence="7">3.6.5.-</ecNumber>
    </recommendedName>
    <alternativeName>
        <fullName evidence="7">GTP-binding protein Obg</fullName>
    </alternativeName>
</protein>
<gene>
    <name evidence="7" type="primary">obg</name>
    <name evidence="10" type="ORF">UR19_C0002G0062</name>
</gene>
<dbReference type="PANTHER" id="PTHR11702">
    <property type="entry name" value="DEVELOPMENTALLY REGULATED GTP-BINDING PROTEIN-RELATED"/>
    <property type="match status" value="1"/>
</dbReference>
<dbReference type="Pfam" id="PF01018">
    <property type="entry name" value="GTP1_OBG"/>
    <property type="match status" value="1"/>
</dbReference>
<evidence type="ECO:0000313" key="11">
    <source>
        <dbReference type="Proteomes" id="UP000034934"/>
    </source>
</evidence>
<dbReference type="InterPro" id="IPR045086">
    <property type="entry name" value="OBG_GTPase"/>
</dbReference>
<feature type="domain" description="OBG-type G" evidence="8">
    <location>
        <begin position="159"/>
        <end position="341"/>
    </location>
</feature>
<proteinExistence type="inferred from homology"/>
<dbReference type="EC" id="3.6.5.-" evidence="7"/>
<dbReference type="PROSITE" id="PS51710">
    <property type="entry name" value="G_OBG"/>
    <property type="match status" value="1"/>
</dbReference>
<comment type="subunit">
    <text evidence="7">Monomer.</text>
</comment>
<accession>A0A0F9YVR5</accession>
<dbReference type="NCBIfam" id="TIGR02729">
    <property type="entry name" value="Obg_CgtA"/>
    <property type="match status" value="1"/>
</dbReference>
<evidence type="ECO:0000259" key="8">
    <source>
        <dbReference type="PROSITE" id="PS51710"/>
    </source>
</evidence>
<evidence type="ECO:0000256" key="4">
    <source>
        <dbReference type="ARBA" id="ARBA00022801"/>
    </source>
</evidence>
<comment type="caution">
    <text evidence="10">The sequence shown here is derived from an EMBL/GenBank/DDBJ whole genome shotgun (WGS) entry which is preliminary data.</text>
</comment>
<dbReference type="FunFam" id="2.70.210.12:FF:000001">
    <property type="entry name" value="GTPase Obg"/>
    <property type="match status" value="1"/>
</dbReference>
<dbReference type="GO" id="GO:0042254">
    <property type="term" value="P:ribosome biogenesis"/>
    <property type="evidence" value="ECO:0007669"/>
    <property type="project" value="UniProtKB-UniRule"/>
</dbReference>
<feature type="domain" description="Obg" evidence="9">
    <location>
        <begin position="1"/>
        <end position="158"/>
    </location>
</feature>
<evidence type="ECO:0000259" key="9">
    <source>
        <dbReference type="PROSITE" id="PS51883"/>
    </source>
</evidence>
<evidence type="ECO:0000256" key="5">
    <source>
        <dbReference type="ARBA" id="ARBA00022842"/>
    </source>
</evidence>
<evidence type="ECO:0000256" key="3">
    <source>
        <dbReference type="ARBA" id="ARBA00022741"/>
    </source>
</evidence>
<dbReference type="InterPro" id="IPR014100">
    <property type="entry name" value="GTP-bd_Obg/CgtA"/>
</dbReference>
<feature type="binding site" evidence="7">
    <location>
        <begin position="165"/>
        <end position="172"/>
    </location>
    <ligand>
        <name>GTP</name>
        <dbReference type="ChEBI" id="CHEBI:37565"/>
    </ligand>
</feature>
<dbReference type="PATRIC" id="fig|1618767.3.peg.177"/>
<dbReference type="PROSITE" id="PS00905">
    <property type="entry name" value="GTP1_OBG"/>
    <property type="match status" value="1"/>
</dbReference>
<dbReference type="PIRSF" id="PIRSF002401">
    <property type="entry name" value="GTP_bd_Obg/CgtA"/>
    <property type="match status" value="1"/>
</dbReference>
<keyword evidence="7" id="KW-0479">Metal-binding</keyword>
<dbReference type="PANTHER" id="PTHR11702:SF31">
    <property type="entry name" value="MITOCHONDRIAL RIBOSOME-ASSOCIATED GTPASE 2"/>
    <property type="match status" value="1"/>
</dbReference>
<dbReference type="PROSITE" id="PS51883">
    <property type="entry name" value="OBG"/>
    <property type="match status" value="1"/>
</dbReference>
<organism evidence="10 11">
    <name type="scientific">Candidatus Nomurabacteria bacterium GW2011_GWF1_31_48</name>
    <dbReference type="NCBI Taxonomy" id="1618767"/>
    <lineage>
        <taxon>Bacteria</taxon>
        <taxon>Candidatus Nomuraibacteriota</taxon>
    </lineage>
</organism>
<dbReference type="Gene3D" id="2.70.210.12">
    <property type="entry name" value="GTP1/OBG domain"/>
    <property type="match status" value="1"/>
</dbReference>
<comment type="subcellular location">
    <subcellularLocation>
        <location evidence="7">Cytoplasm</location>
    </subcellularLocation>
</comment>
<evidence type="ECO:0000256" key="7">
    <source>
        <dbReference type="HAMAP-Rule" id="MF_01454"/>
    </source>
</evidence>
<dbReference type="PRINTS" id="PR00326">
    <property type="entry name" value="GTP1OBG"/>
</dbReference>
<dbReference type="InterPro" id="IPR006073">
    <property type="entry name" value="GTP-bd"/>
</dbReference>
<feature type="binding site" evidence="7">
    <location>
        <position position="172"/>
    </location>
    <ligand>
        <name>Mg(2+)</name>
        <dbReference type="ChEBI" id="CHEBI:18420"/>
    </ligand>
</feature>
<keyword evidence="5 7" id="KW-0460">Magnesium</keyword>
<evidence type="ECO:0000256" key="1">
    <source>
        <dbReference type="ARBA" id="ARBA00007699"/>
    </source>
</evidence>
<dbReference type="EMBL" id="LBOG01000002">
    <property type="protein sequence ID" value="KKP30541.1"/>
    <property type="molecule type" value="Genomic_DNA"/>
</dbReference>
<dbReference type="AlphaFoldDB" id="A0A0F9YVR5"/>
<dbReference type="GO" id="GO:0000287">
    <property type="term" value="F:magnesium ion binding"/>
    <property type="evidence" value="ECO:0007669"/>
    <property type="project" value="InterPro"/>
</dbReference>
<keyword evidence="3 7" id="KW-0547">Nucleotide-binding</keyword>